<accession>A0A1L9NCP3</accession>
<dbReference type="EMBL" id="KV878187">
    <property type="protein sequence ID" value="OJI87048.1"/>
    <property type="molecule type" value="Genomic_DNA"/>
</dbReference>
<dbReference type="Proteomes" id="UP000184304">
    <property type="component" value="Unassembled WGS sequence"/>
</dbReference>
<organism evidence="1 2">
    <name type="scientific">Aspergillus tubingensis (strain CBS 134.48)</name>
    <dbReference type="NCBI Taxonomy" id="767770"/>
    <lineage>
        <taxon>Eukaryota</taxon>
        <taxon>Fungi</taxon>
        <taxon>Dikarya</taxon>
        <taxon>Ascomycota</taxon>
        <taxon>Pezizomycotina</taxon>
        <taxon>Eurotiomycetes</taxon>
        <taxon>Eurotiomycetidae</taxon>
        <taxon>Eurotiales</taxon>
        <taxon>Aspergillaceae</taxon>
        <taxon>Aspergillus</taxon>
        <taxon>Aspergillus subgen. Circumdati</taxon>
    </lineage>
</organism>
<name>A0A1L9NCP3_ASPTC</name>
<keyword evidence="2" id="KW-1185">Reference proteome</keyword>
<gene>
    <name evidence="1" type="ORF">ASPTUDRAFT_40133</name>
</gene>
<proteinExistence type="predicted"/>
<evidence type="ECO:0000313" key="2">
    <source>
        <dbReference type="Proteomes" id="UP000184304"/>
    </source>
</evidence>
<sequence>MAPYIPFSIRAQLGATCHHISNHYHHHKNNNKQGQQQQQYSATPPKRAARSCYDWDALCIILRLSWLGFQTLGPDLFSYVCDDLVEFMELLARGLGSGGRE</sequence>
<dbReference type="VEuPathDB" id="FungiDB:ASPTUDRAFT_40133"/>
<dbReference type="AlphaFoldDB" id="A0A1L9NCP3"/>
<reference evidence="2" key="1">
    <citation type="journal article" date="2017" name="Genome Biol.">
        <title>Comparative genomics reveals high biological diversity and specific adaptations in the industrially and medically important fungal genus Aspergillus.</title>
        <authorList>
            <person name="de Vries R.P."/>
            <person name="Riley R."/>
            <person name="Wiebenga A."/>
            <person name="Aguilar-Osorio G."/>
            <person name="Amillis S."/>
            <person name="Uchima C.A."/>
            <person name="Anderluh G."/>
            <person name="Asadollahi M."/>
            <person name="Askin M."/>
            <person name="Barry K."/>
            <person name="Battaglia E."/>
            <person name="Bayram O."/>
            <person name="Benocci T."/>
            <person name="Braus-Stromeyer S.A."/>
            <person name="Caldana C."/>
            <person name="Canovas D."/>
            <person name="Cerqueira G.C."/>
            <person name="Chen F."/>
            <person name="Chen W."/>
            <person name="Choi C."/>
            <person name="Clum A."/>
            <person name="Dos Santos R.A."/>
            <person name="Damasio A.R."/>
            <person name="Diallinas G."/>
            <person name="Emri T."/>
            <person name="Fekete E."/>
            <person name="Flipphi M."/>
            <person name="Freyberg S."/>
            <person name="Gallo A."/>
            <person name="Gournas C."/>
            <person name="Habgood R."/>
            <person name="Hainaut M."/>
            <person name="Harispe M.L."/>
            <person name="Henrissat B."/>
            <person name="Hilden K.S."/>
            <person name="Hope R."/>
            <person name="Hossain A."/>
            <person name="Karabika E."/>
            <person name="Karaffa L."/>
            <person name="Karanyi Z."/>
            <person name="Krasevec N."/>
            <person name="Kuo A."/>
            <person name="Kusch H."/>
            <person name="LaButti K."/>
            <person name="Lagendijk E.L."/>
            <person name="Lapidus A."/>
            <person name="Levasseur A."/>
            <person name="Lindquist E."/>
            <person name="Lipzen A."/>
            <person name="Logrieco A.F."/>
            <person name="MacCabe A."/>
            <person name="Maekelae M.R."/>
            <person name="Malavazi I."/>
            <person name="Melin P."/>
            <person name="Meyer V."/>
            <person name="Mielnichuk N."/>
            <person name="Miskei M."/>
            <person name="Molnar A.P."/>
            <person name="Mule G."/>
            <person name="Ngan C.Y."/>
            <person name="Orejas M."/>
            <person name="Orosz E."/>
            <person name="Ouedraogo J.P."/>
            <person name="Overkamp K.M."/>
            <person name="Park H.-S."/>
            <person name="Perrone G."/>
            <person name="Piumi F."/>
            <person name="Punt P.J."/>
            <person name="Ram A.F."/>
            <person name="Ramon A."/>
            <person name="Rauscher S."/>
            <person name="Record E."/>
            <person name="Riano-Pachon D.M."/>
            <person name="Robert V."/>
            <person name="Roehrig J."/>
            <person name="Ruller R."/>
            <person name="Salamov A."/>
            <person name="Salih N.S."/>
            <person name="Samson R.A."/>
            <person name="Sandor E."/>
            <person name="Sanguinetti M."/>
            <person name="Schuetze T."/>
            <person name="Sepcic K."/>
            <person name="Shelest E."/>
            <person name="Sherlock G."/>
            <person name="Sophianopoulou V."/>
            <person name="Squina F.M."/>
            <person name="Sun H."/>
            <person name="Susca A."/>
            <person name="Todd R.B."/>
            <person name="Tsang A."/>
            <person name="Unkles S.E."/>
            <person name="van de Wiele N."/>
            <person name="van Rossen-Uffink D."/>
            <person name="Oliveira J.V."/>
            <person name="Vesth T.C."/>
            <person name="Visser J."/>
            <person name="Yu J.-H."/>
            <person name="Zhou M."/>
            <person name="Andersen M.R."/>
            <person name="Archer D.B."/>
            <person name="Baker S.E."/>
            <person name="Benoit I."/>
            <person name="Brakhage A.A."/>
            <person name="Braus G.H."/>
            <person name="Fischer R."/>
            <person name="Frisvad J.C."/>
            <person name="Goldman G.H."/>
            <person name="Houbraken J."/>
            <person name="Oakley B."/>
            <person name="Pocsi I."/>
            <person name="Scazzocchio C."/>
            <person name="Seiboth B."/>
            <person name="vanKuyk P.A."/>
            <person name="Wortman J."/>
            <person name="Dyer P.S."/>
            <person name="Grigoriev I.V."/>
        </authorList>
    </citation>
    <scope>NUCLEOTIDE SEQUENCE [LARGE SCALE GENOMIC DNA]</scope>
    <source>
        <strain evidence="2">CBS 134.48</strain>
    </source>
</reference>
<protein>
    <submittedName>
        <fullName evidence="1">Uncharacterized protein</fullName>
    </submittedName>
</protein>
<evidence type="ECO:0000313" key="1">
    <source>
        <dbReference type="EMBL" id="OJI87048.1"/>
    </source>
</evidence>